<dbReference type="InterPro" id="IPR000023">
    <property type="entry name" value="Phosphofructokinase_dom"/>
</dbReference>
<dbReference type="PRINTS" id="PR00476">
    <property type="entry name" value="PHFRCTKINASE"/>
</dbReference>
<keyword evidence="3" id="KW-0808">Transferase</keyword>
<dbReference type="GO" id="GO:0003872">
    <property type="term" value="F:6-phosphofructokinase activity"/>
    <property type="evidence" value="ECO:0007669"/>
    <property type="project" value="InterPro"/>
</dbReference>
<dbReference type="Proteomes" id="UP000003165">
    <property type="component" value="Unassembled WGS sequence"/>
</dbReference>
<comment type="caution">
    <text evidence="10">The sequence shown here is derived from an EMBL/GenBank/DDBJ whole genome shotgun (WGS) entry which is preliminary data.</text>
</comment>
<evidence type="ECO:0000256" key="5">
    <source>
        <dbReference type="ARBA" id="ARBA00022777"/>
    </source>
</evidence>
<dbReference type="SUPFAM" id="SSF53784">
    <property type="entry name" value="Phosphofructokinase"/>
    <property type="match status" value="1"/>
</dbReference>
<keyword evidence="11" id="KW-1185">Reference proteome</keyword>
<evidence type="ECO:0000256" key="8">
    <source>
        <dbReference type="ARBA" id="ARBA00048072"/>
    </source>
</evidence>
<dbReference type="InterPro" id="IPR035966">
    <property type="entry name" value="PKF_sf"/>
</dbReference>
<dbReference type="GO" id="GO:0047334">
    <property type="term" value="F:diphosphate-fructose-6-phosphate 1-phosphotransferase activity"/>
    <property type="evidence" value="ECO:0007669"/>
    <property type="project" value="UniProtKB-EC"/>
</dbReference>
<evidence type="ECO:0000256" key="2">
    <source>
        <dbReference type="ARBA" id="ARBA00003138"/>
    </source>
</evidence>
<comment type="function">
    <text evidence="2">Catalyzes the phosphorylation of D-fructose 6-phosphate, the first committing step of glycolysis. Uses inorganic phosphate (PPi) as phosphoryl donor instead of ATP like common ATP-dependent phosphofructokinases (ATP-PFKs), which renders the reaction reversible, and can thus function both in glycolysis and gluconeogenesis. Consistently, PPi-PFK can replace the enzymes of both the forward (ATP-PFK) and reverse (fructose-bisphosphatase (FBPase)) reactions.</text>
</comment>
<accession>B9Z775</accession>
<organism evidence="10 11">
    <name type="scientific">Pseudogulbenkiania ferrooxidans 2002</name>
    <dbReference type="NCBI Taxonomy" id="279714"/>
    <lineage>
        <taxon>Bacteria</taxon>
        <taxon>Pseudomonadati</taxon>
        <taxon>Pseudomonadota</taxon>
        <taxon>Betaproteobacteria</taxon>
        <taxon>Neisseriales</taxon>
        <taxon>Chromobacteriaceae</taxon>
        <taxon>Pseudogulbenkiania</taxon>
    </lineage>
</organism>
<keyword evidence="6" id="KW-0460">Magnesium</keyword>
<dbReference type="UniPathway" id="UPA00109">
    <property type="reaction ID" value="UER00182"/>
</dbReference>
<reference evidence="10 11" key="1">
    <citation type="submission" date="2009-02" db="EMBL/GenBank/DDBJ databases">
        <title>Sequencing of the draft genome and assembly of Lutiella nitroferrum 2002.</title>
        <authorList>
            <consortium name="US DOE Joint Genome Institute (JGI-PGF)"/>
            <person name="Lucas S."/>
            <person name="Copeland A."/>
            <person name="Lapidus A."/>
            <person name="Glavina del Rio T."/>
            <person name="Tice H."/>
            <person name="Bruce D."/>
            <person name="Goodwin L."/>
            <person name="Pitluck S."/>
            <person name="Larimer F."/>
            <person name="Land M.L."/>
            <person name="Hauser L."/>
            <person name="Coates J.D."/>
        </authorList>
    </citation>
    <scope>NUCLEOTIDE SEQUENCE [LARGE SCALE GENOMIC DNA]</scope>
    <source>
        <strain evidence="10 11">2002</strain>
    </source>
</reference>
<comment type="cofactor">
    <cofactor evidence="1">
        <name>Mg(2+)</name>
        <dbReference type="ChEBI" id="CHEBI:18420"/>
    </cofactor>
</comment>
<dbReference type="PANTHER" id="PTHR45770">
    <property type="entry name" value="ATP-DEPENDENT 6-PHOSPHOFRUCTOKINASE 1"/>
    <property type="match status" value="1"/>
</dbReference>
<dbReference type="EMBL" id="ACIS01000009">
    <property type="protein sequence ID" value="EEG07390.1"/>
    <property type="molecule type" value="Genomic_DNA"/>
</dbReference>
<name>B9Z775_9NEIS</name>
<evidence type="ECO:0000256" key="1">
    <source>
        <dbReference type="ARBA" id="ARBA00001946"/>
    </source>
</evidence>
<evidence type="ECO:0000256" key="7">
    <source>
        <dbReference type="ARBA" id="ARBA00038478"/>
    </source>
</evidence>
<dbReference type="GO" id="GO:0006002">
    <property type="term" value="P:fructose 6-phosphate metabolic process"/>
    <property type="evidence" value="ECO:0007669"/>
    <property type="project" value="InterPro"/>
</dbReference>
<dbReference type="Gene3D" id="3.40.50.450">
    <property type="match status" value="1"/>
</dbReference>
<evidence type="ECO:0000313" key="10">
    <source>
        <dbReference type="EMBL" id="EEG07390.1"/>
    </source>
</evidence>
<dbReference type="GO" id="GO:0046872">
    <property type="term" value="F:metal ion binding"/>
    <property type="evidence" value="ECO:0007669"/>
    <property type="project" value="UniProtKB-KW"/>
</dbReference>
<dbReference type="Pfam" id="PF00365">
    <property type="entry name" value="PFK"/>
    <property type="match status" value="1"/>
</dbReference>
<evidence type="ECO:0000259" key="9">
    <source>
        <dbReference type="Pfam" id="PF00365"/>
    </source>
</evidence>
<evidence type="ECO:0000313" key="11">
    <source>
        <dbReference type="Proteomes" id="UP000003165"/>
    </source>
</evidence>
<feature type="domain" description="Phosphofructokinase" evidence="9">
    <location>
        <begin position="2"/>
        <end position="303"/>
    </location>
</feature>
<proteinExistence type="inferred from homology"/>
<comment type="similarity">
    <text evidence="7">Belongs to the phosphofructokinase type A (PFKA) family.</text>
</comment>
<dbReference type="NCBIfam" id="NF010675">
    <property type="entry name" value="PRK14072.1"/>
    <property type="match status" value="1"/>
</dbReference>
<dbReference type="PIRSF" id="PIRSF036483">
    <property type="entry name" value="PFK_XF0274"/>
    <property type="match status" value="1"/>
</dbReference>
<evidence type="ECO:0000256" key="3">
    <source>
        <dbReference type="ARBA" id="ARBA00022679"/>
    </source>
</evidence>
<keyword evidence="4" id="KW-0479">Metal-binding</keyword>
<sequence>MVNASAQGVIEAARHAGVSLCAARHGLSGLHRGELLDLDAVPQRQWQQLSTLPGTCFGASREMLPPYNAAPETWHQLRDVLCGAGIGTVLLNGGNGSMTIALRLTEFGQRLGYPLRVIGIPKTIDNDLVATHFSPGYPSAAKYLAASVRELALDVSSLGPGRVMLLETMGRNAGWLAAGCAAAARHPGDAPHLLLLPEVPYRPERLLDALDTCLRRHGHAVLVVAEGVRDDNGLLLAEQPYTPGSPFQQLGGAAQRVASYLAQQRGLHVHVAVADCLQRAARHLVSALDLRLAQAAGRTALEWALQGQSGVMVGLRPARGKEDWEMAAVALADVADAERLLPASYIGADGFSVSPDFLDYLRPLLQGEDWPPFADGLPSYPSLQWPLLRWQ</sequence>
<comment type="catalytic activity">
    <reaction evidence="8">
        <text>beta-D-fructose 6-phosphate + diphosphate = beta-D-fructose 1,6-bisphosphate + phosphate + H(+)</text>
        <dbReference type="Rhea" id="RHEA:13613"/>
        <dbReference type="ChEBI" id="CHEBI:15378"/>
        <dbReference type="ChEBI" id="CHEBI:32966"/>
        <dbReference type="ChEBI" id="CHEBI:33019"/>
        <dbReference type="ChEBI" id="CHEBI:43474"/>
        <dbReference type="ChEBI" id="CHEBI:57634"/>
        <dbReference type="EC" id="2.7.1.90"/>
    </reaction>
</comment>
<evidence type="ECO:0000256" key="4">
    <source>
        <dbReference type="ARBA" id="ARBA00022723"/>
    </source>
</evidence>
<dbReference type="Gene3D" id="3.40.50.460">
    <property type="entry name" value="Phosphofructokinase domain"/>
    <property type="match status" value="1"/>
</dbReference>
<protein>
    <submittedName>
        <fullName evidence="10">Phosphofructokinase</fullName>
    </submittedName>
</protein>
<dbReference type="InterPro" id="IPR022953">
    <property type="entry name" value="ATP_PFK"/>
</dbReference>
<dbReference type="AlphaFoldDB" id="B9Z775"/>
<evidence type="ECO:0000256" key="6">
    <source>
        <dbReference type="ARBA" id="ARBA00022842"/>
    </source>
</evidence>
<dbReference type="eggNOG" id="COG0205">
    <property type="taxonomic scope" value="Bacteria"/>
</dbReference>
<gene>
    <name evidence="10" type="ORF">FuraDRAFT_3211</name>
</gene>
<keyword evidence="5 10" id="KW-0418">Kinase</keyword>
<dbReference type="InterPro" id="IPR050929">
    <property type="entry name" value="PFKA"/>
</dbReference>